<protein>
    <recommendedName>
        <fullName evidence="2">SMODS and SLOG-associating 2TM effector domain-containing protein</fullName>
    </recommendedName>
</protein>
<evidence type="ECO:0000259" key="2">
    <source>
        <dbReference type="Pfam" id="PF18160"/>
    </source>
</evidence>
<dbReference type="RefSeq" id="WP_015061583.1">
    <property type="nucleotide sequence ID" value="NC_019314.1"/>
</dbReference>
<dbReference type="Pfam" id="PF18160">
    <property type="entry name" value="SLATT_5"/>
    <property type="match status" value="1"/>
</dbReference>
<evidence type="ECO:0000256" key="1">
    <source>
        <dbReference type="SAM" id="Phobius"/>
    </source>
</evidence>
<geneLocation type="plasmid" evidence="3">
    <name>pMOS7</name>
</geneLocation>
<dbReference type="EMBL" id="JQ684023">
    <property type="protein sequence ID" value="AFJ97310.1"/>
    <property type="molecule type" value="Genomic_DNA"/>
</dbReference>
<keyword evidence="1" id="KW-1133">Transmembrane helix</keyword>
<feature type="transmembrane region" description="Helical" evidence="1">
    <location>
        <begin position="61"/>
        <end position="82"/>
    </location>
</feature>
<organism evidence="3">
    <name type="scientific">Paracoccus marcusii</name>
    <dbReference type="NCBI Taxonomy" id="59779"/>
    <lineage>
        <taxon>Bacteria</taxon>
        <taxon>Pseudomonadati</taxon>
        <taxon>Pseudomonadota</taxon>
        <taxon>Alphaproteobacteria</taxon>
        <taxon>Rhodobacterales</taxon>
        <taxon>Paracoccaceae</taxon>
        <taxon>Paracoccus</taxon>
    </lineage>
</organism>
<dbReference type="InterPro" id="IPR041115">
    <property type="entry name" value="SLATT_5"/>
</dbReference>
<keyword evidence="1" id="KW-0472">Membrane</keyword>
<sequence>MSDEHKVKELTYDLLIVSGARFAMASRLEFSANSKGFLINSITALSIFISAGLLIADPEKLSIDVMAISLIGISIFTMWMNLDRSENDLRNRARLSRACAVKLRNKEKTRTREDI</sequence>
<reference evidence="3" key="1">
    <citation type="journal article" date="2013" name="PLoS ONE">
        <title>Plasmids of Carotenoid-Producing Paracoccus spp. (Alphaproteobacteria) - Structure, Diversity and Evolution.</title>
        <authorList>
            <person name="Maj A."/>
            <person name="Dziewit L."/>
            <person name="Czarnecki J."/>
            <person name="Wlodarczyk M."/>
            <person name="Baj J."/>
            <person name="Skrzypczyk G."/>
            <person name="Giersz D."/>
            <person name="Bartosik D."/>
        </authorList>
    </citation>
    <scope>NUCLEOTIDE SEQUENCE</scope>
    <source>
        <strain evidence="3">OS22</strain>
        <plasmid evidence="3">pMOS7</plasmid>
    </source>
</reference>
<proteinExistence type="predicted"/>
<name>I2ECB3_9RHOB</name>
<keyword evidence="1" id="KW-0812">Transmembrane</keyword>
<feature type="transmembrane region" description="Helical" evidence="1">
    <location>
        <begin position="37"/>
        <end position="55"/>
    </location>
</feature>
<accession>I2ECB3</accession>
<dbReference type="AlphaFoldDB" id="I2ECB3"/>
<evidence type="ECO:0000313" key="3">
    <source>
        <dbReference type="EMBL" id="AFJ97310.1"/>
    </source>
</evidence>
<feature type="domain" description="SMODS and SLOG-associating 2TM effector" evidence="2">
    <location>
        <begin position="4"/>
        <end position="105"/>
    </location>
</feature>
<keyword evidence="3" id="KW-0614">Plasmid</keyword>